<reference evidence="8" key="1">
    <citation type="submission" date="2024-06" db="EMBL/GenBank/DDBJ databases">
        <title>Mesorhizobium karijinii sp. nov., a symbiont of the iconic Swainsona formosa from arid Australia.</title>
        <authorList>
            <person name="Hill Y.J."/>
            <person name="Watkin E.L.J."/>
            <person name="O'Hara G.W."/>
            <person name="Terpolilli J."/>
            <person name="Tye M.L."/>
            <person name="Kohlmeier M.G."/>
        </authorList>
    </citation>
    <scope>NUCLEOTIDE SEQUENCE</scope>
    <source>
        <strain evidence="8">WSM2240</strain>
    </source>
</reference>
<dbReference type="SUPFAM" id="SSF52540">
    <property type="entry name" value="P-loop containing nucleoside triphosphate hydrolases"/>
    <property type="match status" value="1"/>
</dbReference>
<dbReference type="PROSITE" id="PS00211">
    <property type="entry name" value="ABC_TRANSPORTER_1"/>
    <property type="match status" value="1"/>
</dbReference>
<name>A0AAU8CPG7_9HYPH</name>
<dbReference type="PANTHER" id="PTHR42794:SF1">
    <property type="entry name" value="HEMIN IMPORT ATP-BINDING PROTEIN HMUV"/>
    <property type="match status" value="1"/>
</dbReference>
<evidence type="ECO:0000259" key="7">
    <source>
        <dbReference type="PROSITE" id="PS50893"/>
    </source>
</evidence>
<evidence type="ECO:0000256" key="1">
    <source>
        <dbReference type="ARBA" id="ARBA00005417"/>
    </source>
</evidence>
<dbReference type="InterPro" id="IPR003593">
    <property type="entry name" value="AAA+_ATPase"/>
</dbReference>
<dbReference type="PROSITE" id="PS50893">
    <property type="entry name" value="ABC_TRANSPORTER_2"/>
    <property type="match status" value="1"/>
</dbReference>
<accession>A0AAU8CPG7</accession>
<sequence>MTSPLMTACELSYRSQSGRLLVDNVDLRIEAGERLAIIGPNGAGKTTLLRMLAGALVPASGDVLLGGRRLRDLSNVERARSVAIVGQIDQPDPRLSVVDYVSLGRIPHSSGRNPRDDAGIVQNALDCTSIDGFSDRPIGFLSGGERQRAQLARAMAQEPKILFLDEPTNHLDPRARAELLDLVSRLPITVVAVLHDLPLVAPFATRVAVMTEGRLHAYGTPRETLTQSIVRQVFSIDVFRVRHPAEDRELTVFDIPTLERTKGDPRT</sequence>
<dbReference type="Pfam" id="PF00005">
    <property type="entry name" value="ABC_tran"/>
    <property type="match status" value="1"/>
</dbReference>
<evidence type="ECO:0000256" key="3">
    <source>
        <dbReference type="ARBA" id="ARBA00022741"/>
    </source>
</evidence>
<keyword evidence="4 8" id="KW-0067">ATP-binding</keyword>
<comment type="similarity">
    <text evidence="1">Belongs to the ABC transporter superfamily.</text>
</comment>
<dbReference type="Gene3D" id="3.40.50.300">
    <property type="entry name" value="P-loop containing nucleotide triphosphate hydrolases"/>
    <property type="match status" value="1"/>
</dbReference>
<dbReference type="InterPro" id="IPR003439">
    <property type="entry name" value="ABC_transporter-like_ATP-bd"/>
</dbReference>
<evidence type="ECO:0000256" key="6">
    <source>
        <dbReference type="ARBA" id="ARBA00037066"/>
    </source>
</evidence>
<proteinExistence type="inferred from homology"/>
<gene>
    <name evidence="8" type="ORF">ABVK50_23515</name>
</gene>
<dbReference type="FunFam" id="3.40.50.300:FF:000134">
    <property type="entry name" value="Iron-enterobactin ABC transporter ATP-binding protein"/>
    <property type="match status" value="1"/>
</dbReference>
<organism evidence="8">
    <name type="scientific">Mesorhizobium sp. WSM2240</name>
    <dbReference type="NCBI Taxonomy" id="3228851"/>
    <lineage>
        <taxon>Bacteria</taxon>
        <taxon>Pseudomonadati</taxon>
        <taxon>Pseudomonadota</taxon>
        <taxon>Alphaproteobacteria</taxon>
        <taxon>Hyphomicrobiales</taxon>
        <taxon>Phyllobacteriaceae</taxon>
        <taxon>Mesorhizobium</taxon>
    </lineage>
</organism>
<evidence type="ECO:0000256" key="2">
    <source>
        <dbReference type="ARBA" id="ARBA00022448"/>
    </source>
</evidence>
<dbReference type="PANTHER" id="PTHR42794">
    <property type="entry name" value="HEMIN IMPORT ATP-BINDING PROTEIN HMUV"/>
    <property type="match status" value="1"/>
</dbReference>
<protein>
    <submittedName>
        <fullName evidence="8">ABC transporter ATP-binding protein</fullName>
    </submittedName>
</protein>
<comment type="function">
    <text evidence="6">Part of the ABC transporter complex HmuTUV involved in hemin import. Responsible for energy coupling to the transport system.</text>
</comment>
<evidence type="ECO:0000256" key="5">
    <source>
        <dbReference type="ARBA" id="ARBA00022967"/>
    </source>
</evidence>
<dbReference type="EMBL" id="CP159253">
    <property type="protein sequence ID" value="XCG48180.1"/>
    <property type="molecule type" value="Genomic_DNA"/>
</dbReference>
<dbReference type="GO" id="GO:0005524">
    <property type="term" value="F:ATP binding"/>
    <property type="evidence" value="ECO:0007669"/>
    <property type="project" value="UniProtKB-KW"/>
</dbReference>
<dbReference type="InterPro" id="IPR027417">
    <property type="entry name" value="P-loop_NTPase"/>
</dbReference>
<evidence type="ECO:0000256" key="4">
    <source>
        <dbReference type="ARBA" id="ARBA00022840"/>
    </source>
</evidence>
<keyword evidence="2" id="KW-0813">Transport</keyword>
<dbReference type="RefSeq" id="WP_353644283.1">
    <property type="nucleotide sequence ID" value="NZ_CP159253.1"/>
</dbReference>
<keyword evidence="3" id="KW-0547">Nucleotide-binding</keyword>
<feature type="domain" description="ABC transporter" evidence="7">
    <location>
        <begin position="6"/>
        <end position="237"/>
    </location>
</feature>
<dbReference type="CDD" id="cd03214">
    <property type="entry name" value="ABC_Iron-Siderophores_B12_Hemin"/>
    <property type="match status" value="1"/>
</dbReference>
<dbReference type="SMART" id="SM00382">
    <property type="entry name" value="AAA"/>
    <property type="match status" value="1"/>
</dbReference>
<keyword evidence="5" id="KW-1278">Translocase</keyword>
<dbReference type="GO" id="GO:0016887">
    <property type="term" value="F:ATP hydrolysis activity"/>
    <property type="evidence" value="ECO:0007669"/>
    <property type="project" value="InterPro"/>
</dbReference>
<evidence type="ECO:0000313" key="8">
    <source>
        <dbReference type="EMBL" id="XCG48180.1"/>
    </source>
</evidence>
<dbReference type="AlphaFoldDB" id="A0AAU8CPG7"/>
<dbReference type="InterPro" id="IPR017871">
    <property type="entry name" value="ABC_transporter-like_CS"/>
</dbReference>